<dbReference type="AlphaFoldDB" id="A0A7X4LJ99"/>
<dbReference type="NCBIfam" id="NF008676">
    <property type="entry name" value="PRK11689.1"/>
    <property type="match status" value="1"/>
</dbReference>
<dbReference type="InterPro" id="IPR037185">
    <property type="entry name" value="EmrE-like"/>
</dbReference>
<feature type="transmembrane region" description="Helical" evidence="6">
    <location>
        <begin position="65"/>
        <end position="86"/>
    </location>
</feature>
<keyword evidence="3 6" id="KW-0812">Transmembrane</keyword>
<dbReference type="PANTHER" id="PTHR42920">
    <property type="entry name" value="OS03G0707200 PROTEIN-RELATED"/>
    <property type="match status" value="1"/>
</dbReference>
<dbReference type="InterPro" id="IPR000620">
    <property type="entry name" value="EamA_dom"/>
</dbReference>
<keyword evidence="9" id="KW-1185">Reference proteome</keyword>
<dbReference type="SUPFAM" id="SSF103481">
    <property type="entry name" value="Multidrug resistance efflux transporter EmrE"/>
    <property type="match status" value="1"/>
</dbReference>
<evidence type="ECO:0000256" key="2">
    <source>
        <dbReference type="ARBA" id="ARBA00022475"/>
    </source>
</evidence>
<evidence type="ECO:0000259" key="7">
    <source>
        <dbReference type="Pfam" id="PF00892"/>
    </source>
</evidence>
<keyword evidence="4 6" id="KW-1133">Transmembrane helix</keyword>
<feature type="transmembrane region" description="Helical" evidence="6">
    <location>
        <begin position="98"/>
        <end position="114"/>
    </location>
</feature>
<proteinExistence type="predicted"/>
<keyword evidence="5 6" id="KW-0472">Membrane</keyword>
<feature type="transmembrane region" description="Helical" evidence="6">
    <location>
        <begin position="246"/>
        <end position="267"/>
    </location>
</feature>
<evidence type="ECO:0000256" key="3">
    <source>
        <dbReference type="ARBA" id="ARBA00022692"/>
    </source>
</evidence>
<keyword evidence="2" id="KW-1003">Cell membrane</keyword>
<feature type="transmembrane region" description="Helical" evidence="6">
    <location>
        <begin position="216"/>
        <end position="234"/>
    </location>
</feature>
<organism evidence="8 9">
    <name type="scientific">Vibrio eleionomae</name>
    <dbReference type="NCBI Taxonomy" id="2653505"/>
    <lineage>
        <taxon>Bacteria</taxon>
        <taxon>Pseudomonadati</taxon>
        <taxon>Pseudomonadota</taxon>
        <taxon>Gammaproteobacteria</taxon>
        <taxon>Vibrionales</taxon>
        <taxon>Vibrionaceae</taxon>
        <taxon>Vibrio</taxon>
    </lineage>
</organism>
<evidence type="ECO:0000313" key="9">
    <source>
        <dbReference type="Proteomes" id="UP000462621"/>
    </source>
</evidence>
<evidence type="ECO:0000256" key="5">
    <source>
        <dbReference type="ARBA" id="ARBA00023136"/>
    </source>
</evidence>
<evidence type="ECO:0000313" key="8">
    <source>
        <dbReference type="EMBL" id="MZI92942.1"/>
    </source>
</evidence>
<dbReference type="Proteomes" id="UP000462621">
    <property type="component" value="Unassembled WGS sequence"/>
</dbReference>
<feature type="transmembrane region" description="Helical" evidence="6">
    <location>
        <begin position="153"/>
        <end position="174"/>
    </location>
</feature>
<evidence type="ECO:0000256" key="6">
    <source>
        <dbReference type="SAM" id="Phobius"/>
    </source>
</evidence>
<dbReference type="RefSeq" id="WP_161154237.1">
    <property type="nucleotide sequence ID" value="NZ_WEKT01000008.1"/>
</dbReference>
<dbReference type="Pfam" id="PF00892">
    <property type="entry name" value="EamA"/>
    <property type="match status" value="1"/>
</dbReference>
<evidence type="ECO:0000256" key="1">
    <source>
        <dbReference type="ARBA" id="ARBA00004651"/>
    </source>
</evidence>
<comment type="caution">
    <text evidence="8">The sequence shown here is derived from an EMBL/GenBank/DDBJ whole genome shotgun (WGS) entry which is preliminary data.</text>
</comment>
<accession>A0A7X4LJ99</accession>
<dbReference type="EMBL" id="WEKT01000008">
    <property type="protein sequence ID" value="MZI92942.1"/>
    <property type="molecule type" value="Genomic_DNA"/>
</dbReference>
<feature type="domain" description="EamA" evidence="7">
    <location>
        <begin position="159"/>
        <end position="286"/>
    </location>
</feature>
<comment type="subcellular location">
    <subcellularLocation>
        <location evidence="1">Cell membrane</location>
        <topology evidence="1">Multi-pass membrane protein</topology>
    </subcellularLocation>
</comment>
<protein>
    <submittedName>
        <fullName evidence="8">Aromatic amino acid DMT transporter YddG</fullName>
    </submittedName>
</protein>
<sequence length="306" mass="33513">MWNHHKYTLFGVAAILLWASSIGLMRTVTELLSPLGGAAMIYTVSTLCLLFVVGLPKFTVASCRYLFLAGVAFAAYEVCLSMAIGMANDRYQVMDMTVINYLWPALTVLLTVVTSHKPVKFWLLPGVLVAFTGVVWCITNGQSLSYALIRHHVATNPFTYCLAFSGAIIWAVYCTVTQKISDGENGITLFCALTAAVLWIQYGLSDEASLHLSVNALIYLMITGAVMGGGYGLWNLAILRGNMMLLATLSYFTPVFAALFSSIILGIVLGLAFWQGVMMVSIGSLVCWWATREPVESRSRLELIEK</sequence>
<dbReference type="GO" id="GO:0005886">
    <property type="term" value="C:plasma membrane"/>
    <property type="evidence" value="ECO:0007669"/>
    <property type="project" value="UniProtKB-SubCell"/>
</dbReference>
<evidence type="ECO:0000256" key="4">
    <source>
        <dbReference type="ARBA" id="ARBA00022989"/>
    </source>
</evidence>
<name>A0A7X4LJ99_9VIBR</name>
<feature type="transmembrane region" description="Helical" evidence="6">
    <location>
        <begin position="31"/>
        <end position="53"/>
    </location>
</feature>
<feature type="transmembrane region" description="Helical" evidence="6">
    <location>
        <begin position="121"/>
        <end position="141"/>
    </location>
</feature>
<feature type="transmembrane region" description="Helical" evidence="6">
    <location>
        <begin position="186"/>
        <end position="204"/>
    </location>
</feature>
<dbReference type="InterPro" id="IPR051258">
    <property type="entry name" value="Diverse_Substrate_Transporter"/>
</dbReference>
<feature type="transmembrane region" description="Helical" evidence="6">
    <location>
        <begin position="7"/>
        <end position="25"/>
    </location>
</feature>
<dbReference type="PANTHER" id="PTHR42920:SF24">
    <property type="entry name" value="AROMATIC AMINO ACID EXPORTER YDDG"/>
    <property type="match status" value="1"/>
</dbReference>
<gene>
    <name evidence="8" type="primary">yddG</name>
    <name evidence="8" type="ORF">F9817_06995</name>
</gene>
<reference evidence="8 9" key="1">
    <citation type="submission" date="2019-10" db="EMBL/GenBank/DDBJ databases">
        <title>Vibrio sp. nov. isolated from a shrimp pond.</title>
        <authorList>
            <person name="Gomez-Gil B."/>
            <person name="Enciso-Ibarra J."/>
            <person name="Enciso-Ibarra K."/>
            <person name="Bolan-Mejia C."/>
        </authorList>
    </citation>
    <scope>NUCLEOTIDE SEQUENCE [LARGE SCALE GENOMIC DNA]</scope>
    <source>
        <strain evidence="8 9">CAIM 722</strain>
    </source>
</reference>